<dbReference type="AlphaFoldDB" id="A0A9J6P415"/>
<organism evidence="1 2">
    <name type="scientific">Oceanirhabdus seepicola</name>
    <dbReference type="NCBI Taxonomy" id="2828781"/>
    <lineage>
        <taxon>Bacteria</taxon>
        <taxon>Bacillati</taxon>
        <taxon>Bacillota</taxon>
        <taxon>Clostridia</taxon>
        <taxon>Eubacteriales</taxon>
        <taxon>Clostridiaceae</taxon>
        <taxon>Oceanirhabdus</taxon>
    </lineage>
</organism>
<reference evidence="1" key="1">
    <citation type="journal article" date="2021" name="mSystems">
        <title>Bacteria and Archaea Synergistically Convert Glycine Betaine to Biogenic Methane in the Formosa Cold Seep of the South China Sea.</title>
        <authorList>
            <person name="Li L."/>
            <person name="Zhang W."/>
            <person name="Zhang S."/>
            <person name="Song L."/>
            <person name="Sun Q."/>
            <person name="Zhang H."/>
            <person name="Xiang H."/>
            <person name="Dong X."/>
        </authorList>
    </citation>
    <scope>NUCLEOTIDE SEQUENCE</scope>
    <source>
        <strain evidence="1">ZWT</strain>
    </source>
</reference>
<proteinExistence type="predicted"/>
<accession>A0A9J6P415</accession>
<sequence>MGGMSNLNKNKVIEALNIPKEAVTSIPNIIIKGLEEIMIENHKGIKYLSDTRIEFNSSVGIIRVDGKDLEIKYISSLTIVLNGTFKGIRYVEDKE</sequence>
<dbReference type="InterPro" id="IPR022477">
    <property type="entry name" value="Spore_YqfC"/>
</dbReference>
<evidence type="ECO:0000313" key="1">
    <source>
        <dbReference type="EMBL" id="MCM1990793.1"/>
    </source>
</evidence>
<comment type="caution">
    <text evidence="1">The sequence shown here is derived from an EMBL/GenBank/DDBJ whole genome shotgun (WGS) entry which is preliminary data.</text>
</comment>
<dbReference type="InterPro" id="IPR022476">
    <property type="entry name" value="Spore_YabP/YqfC"/>
</dbReference>
<keyword evidence="2" id="KW-1185">Reference proteome</keyword>
<evidence type="ECO:0000313" key="2">
    <source>
        <dbReference type="Proteomes" id="UP001056429"/>
    </source>
</evidence>
<dbReference type="Proteomes" id="UP001056429">
    <property type="component" value="Unassembled WGS sequence"/>
</dbReference>
<gene>
    <name evidence="1" type="primary">yqfC</name>
    <name evidence="1" type="ORF">KDK92_13765</name>
</gene>
<protein>
    <submittedName>
        <fullName evidence="1">Sporulation protein YqfC</fullName>
    </submittedName>
</protein>
<dbReference type="EMBL" id="JAGSOJ010000002">
    <property type="protein sequence ID" value="MCM1990793.1"/>
    <property type="molecule type" value="Genomic_DNA"/>
</dbReference>
<dbReference type="Pfam" id="PF07873">
    <property type="entry name" value="YabP"/>
    <property type="match status" value="1"/>
</dbReference>
<reference evidence="1" key="2">
    <citation type="submission" date="2021-04" db="EMBL/GenBank/DDBJ databases">
        <authorList>
            <person name="Dong X."/>
        </authorList>
    </citation>
    <scope>NUCLEOTIDE SEQUENCE</scope>
    <source>
        <strain evidence="1">ZWT</strain>
    </source>
</reference>
<name>A0A9J6P415_9CLOT</name>
<dbReference type="NCBIfam" id="TIGR02856">
    <property type="entry name" value="spore_yqfC"/>
    <property type="match status" value="1"/>
</dbReference>